<dbReference type="InterPro" id="IPR051531">
    <property type="entry name" value="N-acetyltransferase"/>
</dbReference>
<dbReference type="EMBL" id="CP104275">
    <property type="protein sequence ID" value="UWX98442.1"/>
    <property type="molecule type" value="Genomic_DNA"/>
</dbReference>
<proteinExistence type="predicted"/>
<reference evidence="2" key="1">
    <citation type="submission" date="2022-09" db="EMBL/GenBank/DDBJ databases">
        <title>Novel species in genus Arthrobacter.</title>
        <authorList>
            <person name="Liu Y."/>
        </authorList>
    </citation>
    <scope>NUCLEOTIDE SEQUENCE</scope>
    <source>
        <strain evidence="2">Zg-Y815</strain>
    </source>
</reference>
<accession>A0ABY5YTK3</accession>
<dbReference type="Gene3D" id="3.40.630.30">
    <property type="match status" value="1"/>
</dbReference>
<evidence type="ECO:0000313" key="2">
    <source>
        <dbReference type="EMBL" id="UWX98442.1"/>
    </source>
</evidence>
<feature type="domain" description="N-acetyltransferase" evidence="1">
    <location>
        <begin position="8"/>
        <end position="163"/>
    </location>
</feature>
<dbReference type="InterPro" id="IPR016181">
    <property type="entry name" value="Acyl_CoA_acyltransferase"/>
</dbReference>
<dbReference type="SUPFAM" id="SSF55729">
    <property type="entry name" value="Acyl-CoA N-acyltransferases (Nat)"/>
    <property type="match status" value="1"/>
</dbReference>
<dbReference type="PANTHER" id="PTHR43792">
    <property type="entry name" value="GNAT FAMILY, PUTATIVE (AFU_ORTHOLOGUE AFUA_3G00765)-RELATED-RELATED"/>
    <property type="match status" value="1"/>
</dbReference>
<protein>
    <submittedName>
        <fullName evidence="2">GNAT family N-acetyltransferase</fullName>
    </submittedName>
</protein>
<organism evidence="2 3">
    <name type="scientific">Arthrobacter zhaoxinii</name>
    <dbReference type="NCBI Taxonomy" id="2964616"/>
    <lineage>
        <taxon>Bacteria</taxon>
        <taxon>Bacillati</taxon>
        <taxon>Actinomycetota</taxon>
        <taxon>Actinomycetes</taxon>
        <taxon>Micrococcales</taxon>
        <taxon>Micrococcaceae</taxon>
        <taxon>Arthrobacter</taxon>
    </lineage>
</organism>
<dbReference type="PANTHER" id="PTHR43792:SF1">
    <property type="entry name" value="N-ACETYLTRANSFERASE DOMAIN-CONTAINING PROTEIN"/>
    <property type="match status" value="1"/>
</dbReference>
<dbReference type="InterPro" id="IPR000182">
    <property type="entry name" value="GNAT_dom"/>
</dbReference>
<keyword evidence="3" id="KW-1185">Reference proteome</keyword>
<dbReference type="Pfam" id="PF13302">
    <property type="entry name" value="Acetyltransf_3"/>
    <property type="match status" value="1"/>
</dbReference>
<evidence type="ECO:0000313" key="3">
    <source>
        <dbReference type="Proteomes" id="UP001059859"/>
    </source>
</evidence>
<dbReference type="Proteomes" id="UP001059859">
    <property type="component" value="Chromosome"/>
</dbReference>
<evidence type="ECO:0000259" key="1">
    <source>
        <dbReference type="PROSITE" id="PS51186"/>
    </source>
</evidence>
<gene>
    <name evidence="2" type="ORF">N2K95_07300</name>
</gene>
<sequence length="165" mass="18799">MMFETDRLEARHFVDEDLEDFAALCADPAVMRFVGDGTTLDRSEVAGWIQVCKEKYLKRGYGTSAVFERDSGEFVGYCGVIRAPGQDFDELIYVFHQRFWGKGYATEMGRAMLAYVFELSHLEFISATIDAGNEESKRVACKIGMAERPFPDDDVSYWTIDRPDD</sequence>
<name>A0ABY5YTK3_9MICC</name>
<dbReference type="RefSeq" id="WP_260653527.1">
    <property type="nucleotide sequence ID" value="NZ_CP104275.1"/>
</dbReference>
<dbReference type="PROSITE" id="PS51186">
    <property type="entry name" value="GNAT"/>
    <property type="match status" value="1"/>
</dbReference>